<accession>A0A5E4NKZ7</accession>
<reference evidence="1 2" key="1">
    <citation type="submission" date="2019-08" db="EMBL/GenBank/DDBJ databases">
        <authorList>
            <person name="Alioto T."/>
            <person name="Alioto T."/>
            <person name="Gomez Garrido J."/>
        </authorList>
    </citation>
    <scope>NUCLEOTIDE SEQUENCE [LARGE SCALE GENOMIC DNA]</scope>
</reference>
<dbReference type="Proteomes" id="UP000325440">
    <property type="component" value="Unassembled WGS sequence"/>
</dbReference>
<dbReference type="EMBL" id="CABPRJ010002379">
    <property type="protein sequence ID" value="VVC44400.1"/>
    <property type="molecule type" value="Genomic_DNA"/>
</dbReference>
<keyword evidence="2" id="KW-1185">Reference proteome</keyword>
<organism evidence="1 2">
    <name type="scientific">Cinara cedri</name>
    <dbReference type="NCBI Taxonomy" id="506608"/>
    <lineage>
        <taxon>Eukaryota</taxon>
        <taxon>Metazoa</taxon>
        <taxon>Ecdysozoa</taxon>
        <taxon>Arthropoda</taxon>
        <taxon>Hexapoda</taxon>
        <taxon>Insecta</taxon>
        <taxon>Pterygota</taxon>
        <taxon>Neoptera</taxon>
        <taxon>Paraneoptera</taxon>
        <taxon>Hemiptera</taxon>
        <taxon>Sternorrhyncha</taxon>
        <taxon>Aphidomorpha</taxon>
        <taxon>Aphidoidea</taxon>
        <taxon>Aphididae</taxon>
        <taxon>Lachninae</taxon>
        <taxon>Cinara</taxon>
    </lineage>
</organism>
<proteinExistence type="predicted"/>
<sequence>MEKSFFGMLCDRFVRFCWIASISSRFIPFVAFFSLGNLNIVGWGQIWRVRWTVDNNNGCFSQKSCYQYRETCWSIVMQQKPIVCLVRTRAYAFQKTVEDTLVKYRINFLSGRNELTVNR</sequence>
<protein>
    <submittedName>
        <fullName evidence="1">Uncharacterized protein</fullName>
    </submittedName>
</protein>
<name>A0A5E4NKZ7_9HEMI</name>
<dbReference type="AlphaFoldDB" id="A0A5E4NKZ7"/>
<evidence type="ECO:0000313" key="1">
    <source>
        <dbReference type="EMBL" id="VVC44400.1"/>
    </source>
</evidence>
<gene>
    <name evidence="1" type="ORF">CINCED_3A014881</name>
</gene>
<evidence type="ECO:0000313" key="2">
    <source>
        <dbReference type="Proteomes" id="UP000325440"/>
    </source>
</evidence>